<reference evidence="2" key="1">
    <citation type="journal article" date="2023" name="Mol. Phylogenet. Evol.">
        <title>Genome-scale phylogeny and comparative genomics of the fungal order Sordariales.</title>
        <authorList>
            <person name="Hensen N."/>
            <person name="Bonometti L."/>
            <person name="Westerberg I."/>
            <person name="Brannstrom I.O."/>
            <person name="Guillou S."/>
            <person name="Cros-Aarteil S."/>
            <person name="Calhoun S."/>
            <person name="Haridas S."/>
            <person name="Kuo A."/>
            <person name="Mondo S."/>
            <person name="Pangilinan J."/>
            <person name="Riley R."/>
            <person name="LaButti K."/>
            <person name="Andreopoulos B."/>
            <person name="Lipzen A."/>
            <person name="Chen C."/>
            <person name="Yan M."/>
            <person name="Daum C."/>
            <person name="Ng V."/>
            <person name="Clum A."/>
            <person name="Steindorff A."/>
            <person name="Ohm R.A."/>
            <person name="Martin F."/>
            <person name="Silar P."/>
            <person name="Natvig D.O."/>
            <person name="Lalanne C."/>
            <person name="Gautier V."/>
            <person name="Ament-Velasquez S.L."/>
            <person name="Kruys A."/>
            <person name="Hutchinson M.I."/>
            <person name="Powell A.J."/>
            <person name="Barry K."/>
            <person name="Miller A.N."/>
            <person name="Grigoriev I.V."/>
            <person name="Debuchy R."/>
            <person name="Gladieux P."/>
            <person name="Hiltunen Thoren M."/>
            <person name="Johannesson H."/>
        </authorList>
    </citation>
    <scope>NUCLEOTIDE SEQUENCE [LARGE SCALE GENOMIC DNA]</scope>
    <source>
        <strain evidence="2">CBS 340.73</strain>
    </source>
</reference>
<sequence>MCYHGRVLYICNHSSWGNVVRQCEAEQEFERGEIDQGCSRMWPHAYKTVRVQTDCKPCIEKKAQMDAKLSEVKTRMKAIKK</sequence>
<dbReference type="Proteomes" id="UP001303473">
    <property type="component" value="Unassembled WGS sequence"/>
</dbReference>
<protein>
    <submittedName>
        <fullName evidence="1">Uncharacterized protein</fullName>
    </submittedName>
</protein>
<evidence type="ECO:0000313" key="2">
    <source>
        <dbReference type="Proteomes" id="UP001303473"/>
    </source>
</evidence>
<comment type="caution">
    <text evidence="1">The sequence shown here is derived from an EMBL/GenBank/DDBJ whole genome shotgun (WGS) entry which is preliminary data.</text>
</comment>
<keyword evidence="2" id="KW-1185">Reference proteome</keyword>
<accession>A0AAN6N7H4</accession>
<feature type="non-terminal residue" evidence="1">
    <location>
        <position position="81"/>
    </location>
</feature>
<name>A0AAN6N7H4_9PEZI</name>
<organism evidence="1 2">
    <name type="scientific">Diplogelasinospora grovesii</name>
    <dbReference type="NCBI Taxonomy" id="303347"/>
    <lineage>
        <taxon>Eukaryota</taxon>
        <taxon>Fungi</taxon>
        <taxon>Dikarya</taxon>
        <taxon>Ascomycota</taxon>
        <taxon>Pezizomycotina</taxon>
        <taxon>Sordariomycetes</taxon>
        <taxon>Sordariomycetidae</taxon>
        <taxon>Sordariales</taxon>
        <taxon>Diplogelasinosporaceae</taxon>
        <taxon>Diplogelasinospora</taxon>
    </lineage>
</organism>
<dbReference type="EMBL" id="MU853816">
    <property type="protein sequence ID" value="KAK3939143.1"/>
    <property type="molecule type" value="Genomic_DNA"/>
</dbReference>
<gene>
    <name evidence="1" type="ORF">QBC46DRAFT_233136</name>
</gene>
<dbReference type="AlphaFoldDB" id="A0AAN6N7H4"/>
<proteinExistence type="predicted"/>
<evidence type="ECO:0000313" key="1">
    <source>
        <dbReference type="EMBL" id="KAK3939143.1"/>
    </source>
</evidence>